<dbReference type="Pfam" id="PF00534">
    <property type="entry name" value="Glycos_transf_1"/>
    <property type="match status" value="1"/>
</dbReference>
<reference evidence="2" key="1">
    <citation type="submission" date="2019-12" db="EMBL/GenBank/DDBJ databases">
        <title>Comparative genomics gives insights into the taxonomy of the Azoarcus-Aromatoleum group and reveals separate origins of nif in the plant-associated Azoarcus and non-plant-associated Aromatoleum sub-groups.</title>
        <authorList>
            <person name="Lafos M."/>
            <person name="Maluk M."/>
            <person name="Batista M."/>
            <person name="Junghare M."/>
            <person name="Carmona M."/>
            <person name="Faoro H."/>
            <person name="Cruz L.M."/>
            <person name="Battistoni F."/>
            <person name="De Souza E."/>
            <person name="Pedrosa F."/>
            <person name="Chen W.-M."/>
            <person name="Poole P.S."/>
            <person name="Dixon R.A."/>
            <person name="James E.K."/>
        </authorList>
    </citation>
    <scope>NUCLEOTIDE SEQUENCE</scope>
    <source>
        <strain evidence="2">U120</strain>
    </source>
</reference>
<dbReference type="RefSeq" id="WP_169198656.1">
    <property type="nucleotide sequence ID" value="NZ_WTVH02000010.1"/>
</dbReference>
<organism evidence="2 3">
    <name type="scientific">Aromatoleum buckelii</name>
    <dbReference type="NCBI Taxonomy" id="200254"/>
    <lineage>
        <taxon>Bacteria</taxon>
        <taxon>Pseudomonadati</taxon>
        <taxon>Pseudomonadota</taxon>
        <taxon>Betaproteobacteria</taxon>
        <taxon>Rhodocyclales</taxon>
        <taxon>Rhodocyclaceae</taxon>
        <taxon>Aromatoleum</taxon>
    </lineage>
</organism>
<sequence length="317" mass="35413">MRSSAPLRIFTWHVHGNYLYYLSQVPHTFYIPVDAARSPGYAGRAGALPWGDNVVELPLEQVAATEFDCILFQSRSHYEDDQYRVLSAAQRRLPRIYLEHDTPQVHPTNTRHPVDDPATLLVHVTPFNALMWDNGRTPTRVIDHGVIVPPHVRYEGGLPRGIAVVNHIARRGRRLGADVFAMARAQVPLDLVGMASECSGGLGEIPNPELPQFLSHYRFYFHPVRWTSLGLAAIEAMMIGLPVVGLATTELVTVIRNGESGFLDTDPQRLVEAMRHLIEAPDEAARLGAGARRVALERFNIERFVDDWLHVLAEATA</sequence>
<proteinExistence type="predicted"/>
<dbReference type="PANTHER" id="PTHR12526">
    <property type="entry name" value="GLYCOSYLTRANSFERASE"/>
    <property type="match status" value="1"/>
</dbReference>
<evidence type="ECO:0000259" key="1">
    <source>
        <dbReference type="Pfam" id="PF00534"/>
    </source>
</evidence>
<protein>
    <submittedName>
        <fullName evidence="2">Glycosyltransferase</fullName>
    </submittedName>
</protein>
<feature type="domain" description="Glycosyl transferase family 1" evidence="1">
    <location>
        <begin position="202"/>
        <end position="293"/>
    </location>
</feature>
<keyword evidence="3" id="KW-1185">Reference proteome</keyword>
<dbReference type="Gene3D" id="3.40.50.2000">
    <property type="entry name" value="Glycogen Phosphorylase B"/>
    <property type="match status" value="1"/>
</dbReference>
<evidence type="ECO:0000313" key="3">
    <source>
        <dbReference type="Proteomes" id="UP000601990"/>
    </source>
</evidence>
<dbReference type="InterPro" id="IPR001296">
    <property type="entry name" value="Glyco_trans_1"/>
</dbReference>
<evidence type="ECO:0000313" key="2">
    <source>
        <dbReference type="EMBL" id="NMF93379.1"/>
    </source>
</evidence>
<accession>A0ABX1MZE0</accession>
<gene>
    <name evidence="2" type="ORF">GO608_08560</name>
</gene>
<dbReference type="CDD" id="cd03801">
    <property type="entry name" value="GT4_PimA-like"/>
    <property type="match status" value="1"/>
</dbReference>
<dbReference type="SUPFAM" id="SSF53756">
    <property type="entry name" value="UDP-Glycosyltransferase/glycogen phosphorylase"/>
    <property type="match status" value="1"/>
</dbReference>
<dbReference type="PANTHER" id="PTHR12526:SF627">
    <property type="entry name" value="D-RHAMNOSYLTRANSFERASE WBPZ"/>
    <property type="match status" value="1"/>
</dbReference>
<name>A0ABX1MZE0_9RHOO</name>
<dbReference type="EMBL" id="WTVH01000013">
    <property type="protein sequence ID" value="NMF93379.1"/>
    <property type="molecule type" value="Genomic_DNA"/>
</dbReference>
<comment type="caution">
    <text evidence="2">The sequence shown here is derived from an EMBL/GenBank/DDBJ whole genome shotgun (WGS) entry which is preliminary data.</text>
</comment>
<dbReference type="Proteomes" id="UP000601990">
    <property type="component" value="Unassembled WGS sequence"/>
</dbReference>